<sequence length="134" mass="14920">MEAADKPPIKELLEHYGAHDVNDRGSWAPIKCPFHEDRSASASVNTGLNVFKCHTCDFGGDSFALVQWQEGIRDFNDSIEFCERILGGSYGKISSVDKGKRRRRNILDEEVRAPVAGQRSILSIGRRRRSVAGS</sequence>
<protein>
    <recommendedName>
        <fullName evidence="1">Zinc finger CHC2-type domain-containing protein</fullName>
    </recommendedName>
</protein>
<dbReference type="Pfam" id="PF01807">
    <property type="entry name" value="Zn_ribbon_DnaG"/>
    <property type="match status" value="1"/>
</dbReference>
<reference evidence="2 3" key="1">
    <citation type="journal article" date="2019" name="Int. J. Syst. Evol. Microbiol.">
        <title>Streptomyces cadmiisoli sp. nov., a novel actinomycete isolated from cadmium-contaminated soil.</title>
        <authorList>
            <person name="Li K."/>
            <person name="Tang X."/>
            <person name="Zhao J."/>
            <person name="Guo Y."/>
            <person name="Tang Y."/>
            <person name="Gao J."/>
        </authorList>
    </citation>
    <scope>NUCLEOTIDE SEQUENCE [LARGE SCALE GENOMIC DNA]</scope>
    <source>
        <strain evidence="2 3">ZFG47</strain>
    </source>
</reference>
<gene>
    <name evidence="2" type="ORF">DN051_32260</name>
</gene>
<dbReference type="SMART" id="SM00400">
    <property type="entry name" value="ZnF_CHCC"/>
    <property type="match status" value="1"/>
</dbReference>
<accession>A0A2Z4J6N3</accession>
<feature type="domain" description="Zinc finger CHC2-type" evidence="1">
    <location>
        <begin position="32"/>
        <end position="83"/>
    </location>
</feature>
<dbReference type="GO" id="GO:0003677">
    <property type="term" value="F:DNA binding"/>
    <property type="evidence" value="ECO:0007669"/>
    <property type="project" value="InterPro"/>
</dbReference>
<dbReference type="GO" id="GO:0008270">
    <property type="term" value="F:zinc ion binding"/>
    <property type="evidence" value="ECO:0007669"/>
    <property type="project" value="InterPro"/>
</dbReference>
<proteinExistence type="predicted"/>
<dbReference type="InterPro" id="IPR036977">
    <property type="entry name" value="DNA_primase_Znf_CHC2"/>
</dbReference>
<dbReference type="InterPro" id="IPR002694">
    <property type="entry name" value="Znf_CHC2"/>
</dbReference>
<dbReference type="EMBL" id="CP030073">
    <property type="protein sequence ID" value="AWW40774.1"/>
    <property type="molecule type" value="Genomic_DNA"/>
</dbReference>
<evidence type="ECO:0000259" key="1">
    <source>
        <dbReference type="SMART" id="SM00400"/>
    </source>
</evidence>
<dbReference type="RefSeq" id="WP_112440184.1">
    <property type="nucleotide sequence ID" value="NZ_CP030073.1"/>
</dbReference>
<dbReference type="GO" id="GO:0006260">
    <property type="term" value="P:DNA replication"/>
    <property type="evidence" value="ECO:0007669"/>
    <property type="project" value="InterPro"/>
</dbReference>
<evidence type="ECO:0000313" key="2">
    <source>
        <dbReference type="EMBL" id="AWW40774.1"/>
    </source>
</evidence>
<dbReference type="Proteomes" id="UP000249616">
    <property type="component" value="Chromosome"/>
</dbReference>
<name>A0A2Z4J6N3_9ACTN</name>
<dbReference type="GO" id="GO:0003899">
    <property type="term" value="F:DNA-directed RNA polymerase activity"/>
    <property type="evidence" value="ECO:0007669"/>
    <property type="project" value="InterPro"/>
</dbReference>
<dbReference type="AlphaFoldDB" id="A0A2Z4J6N3"/>
<organism evidence="2 3">
    <name type="scientific">Streptomyces cadmiisoli</name>
    <dbReference type="NCBI Taxonomy" id="2184053"/>
    <lineage>
        <taxon>Bacteria</taxon>
        <taxon>Bacillati</taxon>
        <taxon>Actinomycetota</taxon>
        <taxon>Actinomycetes</taxon>
        <taxon>Kitasatosporales</taxon>
        <taxon>Streptomycetaceae</taxon>
        <taxon>Streptomyces</taxon>
        <taxon>Streptomyces aurantiacus group</taxon>
    </lineage>
</organism>
<dbReference type="KEGG" id="scad:DN051_32260"/>
<dbReference type="SUPFAM" id="SSF57783">
    <property type="entry name" value="Zinc beta-ribbon"/>
    <property type="match status" value="1"/>
</dbReference>
<dbReference type="Gene3D" id="3.90.580.10">
    <property type="entry name" value="Zinc finger, CHC2-type domain"/>
    <property type="match status" value="1"/>
</dbReference>
<keyword evidence="3" id="KW-1185">Reference proteome</keyword>
<evidence type="ECO:0000313" key="3">
    <source>
        <dbReference type="Proteomes" id="UP000249616"/>
    </source>
</evidence>